<protein>
    <submittedName>
        <fullName evidence="2">Uncharacterized protein</fullName>
    </submittedName>
</protein>
<accession>A0ABD2H7E4</accession>
<proteinExistence type="predicted"/>
<evidence type="ECO:0000313" key="2">
    <source>
        <dbReference type="EMBL" id="KAL3061873.1"/>
    </source>
</evidence>
<dbReference type="Proteomes" id="UP001619887">
    <property type="component" value="Unassembled WGS sequence"/>
</dbReference>
<gene>
    <name evidence="2" type="ORF">OYC64_009911</name>
</gene>
<dbReference type="EMBL" id="JBIYXZ010002072">
    <property type="protein sequence ID" value="KAL3061873.1"/>
    <property type="molecule type" value="Genomic_DNA"/>
</dbReference>
<comment type="caution">
    <text evidence="2">The sequence shown here is derived from an EMBL/GenBank/DDBJ whole genome shotgun (WGS) entry which is preliminary data.</text>
</comment>
<reference evidence="2 3" key="2">
    <citation type="journal article" date="2024" name="G3 (Bethesda)">
        <title>The genome of the cryopelagic Antarctic bald notothen, Trematomus borchgrevinki.</title>
        <authorList>
            <person name="Rayamajhi N."/>
            <person name="Rivera-Colon A.G."/>
            <person name="Minhas B.F."/>
            <person name="Cheng C.C."/>
            <person name="Catchen J.M."/>
        </authorList>
    </citation>
    <scope>NUCLEOTIDE SEQUENCE [LARGE SCALE GENOMIC DNA]</scope>
    <source>
        <strain evidence="2">AGRC-2024</strain>
    </source>
</reference>
<sequence length="107" mass="11628">MQNILDQNLDMATALLAGEKLKELILPGSSQDERGGVTGRPPGAAQTGAALRPRCHHRDGHHPHPAGHPRLHKELCRGVHLLLHTTQLHQGPGTVCKRLLLDRAARC</sequence>
<evidence type="ECO:0000313" key="3">
    <source>
        <dbReference type="Proteomes" id="UP001619887"/>
    </source>
</evidence>
<evidence type="ECO:0000256" key="1">
    <source>
        <dbReference type="SAM" id="MobiDB-lite"/>
    </source>
</evidence>
<feature type="region of interest" description="Disordered" evidence="1">
    <location>
        <begin position="28"/>
        <end position="48"/>
    </location>
</feature>
<organism evidence="2 3">
    <name type="scientific">Pagothenia borchgrevinki</name>
    <name type="common">Bald rockcod</name>
    <name type="synonym">Trematomus borchgrevinki</name>
    <dbReference type="NCBI Taxonomy" id="8213"/>
    <lineage>
        <taxon>Eukaryota</taxon>
        <taxon>Metazoa</taxon>
        <taxon>Chordata</taxon>
        <taxon>Craniata</taxon>
        <taxon>Vertebrata</taxon>
        <taxon>Euteleostomi</taxon>
        <taxon>Actinopterygii</taxon>
        <taxon>Neopterygii</taxon>
        <taxon>Teleostei</taxon>
        <taxon>Neoteleostei</taxon>
        <taxon>Acanthomorphata</taxon>
        <taxon>Eupercaria</taxon>
        <taxon>Perciformes</taxon>
        <taxon>Notothenioidei</taxon>
        <taxon>Nototheniidae</taxon>
        <taxon>Pagothenia</taxon>
    </lineage>
</organism>
<name>A0ABD2H7E4_PAGBO</name>
<keyword evidence="3" id="KW-1185">Reference proteome</keyword>
<dbReference type="AlphaFoldDB" id="A0ABD2H7E4"/>
<reference evidence="2 3" key="1">
    <citation type="journal article" date="2022" name="G3 (Bethesda)">
        <title>Evaluating Illumina-, Nanopore-, and PacBio-based genome assembly strategies with the bald notothen, Trematomus borchgrevinki.</title>
        <authorList>
            <person name="Rayamajhi N."/>
            <person name="Cheng C.C."/>
            <person name="Catchen J.M."/>
        </authorList>
    </citation>
    <scope>NUCLEOTIDE SEQUENCE [LARGE SCALE GENOMIC DNA]</scope>
    <source>
        <strain evidence="2">AGRC-2024</strain>
    </source>
</reference>